<feature type="domain" description="Anaphase-promoting complex subunit 2 C-terminal" evidence="2">
    <location>
        <begin position="46"/>
        <end position="81"/>
    </location>
</feature>
<gene>
    <name evidence="3" type="ORF">C1H46_025114</name>
</gene>
<dbReference type="InterPro" id="IPR036388">
    <property type="entry name" value="WH-like_DNA-bd_sf"/>
</dbReference>
<dbReference type="Gene3D" id="1.10.10.10">
    <property type="entry name" value="Winged helix-like DNA-binding domain superfamily/Winged helix DNA-binding domain"/>
    <property type="match status" value="1"/>
</dbReference>
<evidence type="ECO:0000313" key="3">
    <source>
        <dbReference type="EMBL" id="TQD89265.1"/>
    </source>
</evidence>
<organism evidence="3 4">
    <name type="scientific">Malus baccata</name>
    <name type="common">Siberian crab apple</name>
    <name type="synonym">Pyrus baccata</name>
    <dbReference type="NCBI Taxonomy" id="106549"/>
    <lineage>
        <taxon>Eukaryota</taxon>
        <taxon>Viridiplantae</taxon>
        <taxon>Streptophyta</taxon>
        <taxon>Embryophyta</taxon>
        <taxon>Tracheophyta</taxon>
        <taxon>Spermatophyta</taxon>
        <taxon>Magnoliopsida</taxon>
        <taxon>eudicotyledons</taxon>
        <taxon>Gunneridae</taxon>
        <taxon>Pentapetalae</taxon>
        <taxon>rosids</taxon>
        <taxon>fabids</taxon>
        <taxon>Rosales</taxon>
        <taxon>Rosaceae</taxon>
        <taxon>Amygdaloideae</taxon>
        <taxon>Maleae</taxon>
        <taxon>Malus</taxon>
    </lineage>
</organism>
<evidence type="ECO:0000256" key="1">
    <source>
        <dbReference type="SAM" id="MobiDB-lite"/>
    </source>
</evidence>
<dbReference type="EMBL" id="VIEB01000483">
    <property type="protein sequence ID" value="TQD89265.1"/>
    <property type="molecule type" value="Genomic_DNA"/>
</dbReference>
<dbReference type="Proteomes" id="UP000315295">
    <property type="component" value="Unassembled WGS sequence"/>
</dbReference>
<keyword evidence="4" id="KW-1185">Reference proteome</keyword>
<comment type="caution">
    <text evidence="3">The sequence shown here is derived from an EMBL/GenBank/DDBJ whole genome shotgun (WGS) entry which is preliminary data.</text>
</comment>
<evidence type="ECO:0000259" key="2">
    <source>
        <dbReference type="Pfam" id="PF08672"/>
    </source>
</evidence>
<feature type="compositionally biased region" description="Polar residues" evidence="1">
    <location>
        <begin position="7"/>
        <end position="16"/>
    </location>
</feature>
<feature type="region of interest" description="Disordered" evidence="1">
    <location>
        <begin position="1"/>
        <end position="30"/>
    </location>
</feature>
<reference evidence="3 4" key="1">
    <citation type="journal article" date="2019" name="G3 (Bethesda)">
        <title>Sequencing of a Wild Apple (Malus baccata) Genome Unravels the Differences Between Cultivated and Wild Apple Species Regarding Disease Resistance and Cold Tolerance.</title>
        <authorList>
            <person name="Chen X."/>
        </authorList>
    </citation>
    <scope>NUCLEOTIDE SEQUENCE [LARGE SCALE GENOMIC DNA]</scope>
    <source>
        <strain evidence="4">cv. Shandingzi</strain>
        <tissue evidence="3">Leaves</tissue>
    </source>
</reference>
<evidence type="ECO:0000313" key="4">
    <source>
        <dbReference type="Proteomes" id="UP000315295"/>
    </source>
</evidence>
<dbReference type="Pfam" id="PF08672">
    <property type="entry name" value="ANAPC2"/>
    <property type="match status" value="1"/>
</dbReference>
<dbReference type="AlphaFoldDB" id="A0A540LS12"/>
<proteinExistence type="predicted"/>
<protein>
    <recommendedName>
        <fullName evidence="2">Anaphase-promoting complex subunit 2 C-terminal domain-containing protein</fullName>
    </recommendedName>
</protein>
<dbReference type="InterPro" id="IPR014786">
    <property type="entry name" value="ANAPC2_C"/>
</dbReference>
<sequence>MEGMVDTGTNGDNNGSIEDLVAGDEEGESSVASVEDQLRKGMTVYEMFCIADPPYDKTLLQLQSFLSGLVSDEKLEPRDGMHFMKNKIILHAVSPVPFLPLPSEKTKPPSRRSLLRLGIDDKPTLSRVFCACAGGYVV</sequence>
<accession>A0A540LS12</accession>
<name>A0A540LS12_MALBA</name>
<dbReference type="STRING" id="106549.A0A540LS12"/>